<accession>A0A7T4UP42</accession>
<evidence type="ECO:0000259" key="3">
    <source>
        <dbReference type="Pfam" id="PF02769"/>
    </source>
</evidence>
<dbReference type="NCBIfam" id="TIGR04049">
    <property type="entry name" value="AIR_rel_sll0787"/>
    <property type="match status" value="1"/>
</dbReference>
<dbReference type="Pfam" id="PF00586">
    <property type="entry name" value="AIRS"/>
    <property type="match status" value="1"/>
</dbReference>
<dbReference type="InterPro" id="IPR024030">
    <property type="entry name" value="AIR_synthase-rel_sll0787"/>
</dbReference>
<organism evidence="4 5">
    <name type="scientific">Spongiibacter nanhainus</name>
    <dbReference type="NCBI Taxonomy" id="2794344"/>
    <lineage>
        <taxon>Bacteria</taxon>
        <taxon>Pseudomonadati</taxon>
        <taxon>Pseudomonadota</taxon>
        <taxon>Gammaproteobacteria</taxon>
        <taxon>Cellvibrionales</taxon>
        <taxon>Spongiibacteraceae</taxon>
        <taxon>Spongiibacter</taxon>
    </lineage>
</organism>
<evidence type="ECO:0000313" key="5">
    <source>
        <dbReference type="Proteomes" id="UP000596063"/>
    </source>
</evidence>
<evidence type="ECO:0000256" key="1">
    <source>
        <dbReference type="ARBA" id="ARBA00022977"/>
    </source>
</evidence>
<protein>
    <submittedName>
        <fullName evidence="4">Sll0787 family AIR synthase-like protein</fullName>
    </submittedName>
</protein>
<dbReference type="RefSeq" id="WP_198568714.1">
    <property type="nucleotide sequence ID" value="NZ_CP066167.1"/>
</dbReference>
<name>A0A7T4UP42_9GAMM</name>
<reference evidence="4 5" key="1">
    <citation type="submission" date="2020-12" db="EMBL/GenBank/DDBJ databases">
        <authorList>
            <person name="Shan Y."/>
        </authorList>
    </citation>
    <scope>NUCLEOTIDE SEQUENCE [LARGE SCALE GENOMIC DNA]</scope>
    <source>
        <strain evidence="5">csc3.9</strain>
    </source>
</reference>
<dbReference type="PANTHER" id="PTHR30270:SF0">
    <property type="entry name" value="THIAMINE-MONOPHOSPHATE KINASE"/>
    <property type="match status" value="1"/>
</dbReference>
<dbReference type="InterPro" id="IPR036921">
    <property type="entry name" value="PurM-like_N_sf"/>
</dbReference>
<dbReference type="Gene3D" id="3.90.650.10">
    <property type="entry name" value="PurM-like C-terminal domain"/>
    <property type="match status" value="1"/>
</dbReference>
<dbReference type="Gene3D" id="3.30.1330.10">
    <property type="entry name" value="PurM-like, N-terminal domain"/>
    <property type="match status" value="1"/>
</dbReference>
<evidence type="ECO:0000313" key="4">
    <source>
        <dbReference type="EMBL" id="QQD17212.1"/>
    </source>
</evidence>
<dbReference type="InterPro" id="IPR016188">
    <property type="entry name" value="PurM-like_N"/>
</dbReference>
<dbReference type="InterPro" id="IPR006283">
    <property type="entry name" value="ThiL-like"/>
</dbReference>
<dbReference type="InterPro" id="IPR036676">
    <property type="entry name" value="PurM-like_C_sf"/>
</dbReference>
<evidence type="ECO:0000259" key="2">
    <source>
        <dbReference type="Pfam" id="PF00586"/>
    </source>
</evidence>
<keyword evidence="1" id="KW-0784">Thiamine biosynthesis</keyword>
<dbReference type="PANTHER" id="PTHR30270">
    <property type="entry name" value="THIAMINE-MONOPHOSPHATE KINASE"/>
    <property type="match status" value="1"/>
</dbReference>
<sequence>MSLADLVSSVRRYAGIDHKRDIADLAPLMPELPKGFCRNGDDASVIPGGQGWTLLAMEGFITEFVESDPWFAGWCGVMVNVSDIAAMGGRPTAVVNAIWDQGHDSAKLMMQGMADAARTFNVPVVGGHTNLHASGPQLAVAIVGQAEALLSSFAAKDGQTLVAAIDLRGEYRRPYLNWNAATGAEPARLRGDIELLPHIAERGLASAAKDISQAGLLGTLLMLLECSQLGADVDLAAIPRPAGISHSDWLCSFPSFGYVLSCDSRYLPTLLSLFAARGIDAAPIGTLNTSLQLTVREGLEEDLFWDLLEQPLMGLGGKSQAKFQVKSRSQAEGYSPYTAIQTLEDAYPCPL</sequence>
<dbReference type="InterPro" id="IPR010918">
    <property type="entry name" value="PurM-like_C_dom"/>
</dbReference>
<dbReference type="SUPFAM" id="SSF55326">
    <property type="entry name" value="PurM N-terminal domain-like"/>
    <property type="match status" value="1"/>
</dbReference>
<proteinExistence type="predicted"/>
<dbReference type="KEGG" id="snan:I6N98_12665"/>
<feature type="domain" description="PurM-like N-terminal" evidence="2">
    <location>
        <begin position="40"/>
        <end position="145"/>
    </location>
</feature>
<dbReference type="CDD" id="cd02192">
    <property type="entry name" value="PurM-like3"/>
    <property type="match status" value="1"/>
</dbReference>
<dbReference type="GO" id="GO:0009228">
    <property type="term" value="P:thiamine biosynthetic process"/>
    <property type="evidence" value="ECO:0007669"/>
    <property type="project" value="UniProtKB-KW"/>
</dbReference>
<dbReference type="InterPro" id="IPR011413">
    <property type="entry name" value="UCP036540_AIR"/>
</dbReference>
<gene>
    <name evidence="4" type="ORF">I6N98_12665</name>
</gene>
<dbReference type="GO" id="GO:0009030">
    <property type="term" value="F:thiamine-phosphate kinase activity"/>
    <property type="evidence" value="ECO:0007669"/>
    <property type="project" value="InterPro"/>
</dbReference>
<dbReference type="PIRSF" id="PIRSF036540">
    <property type="entry name" value="UCP036540_AIR"/>
    <property type="match status" value="1"/>
</dbReference>
<feature type="domain" description="PurM-like C-terminal" evidence="3">
    <location>
        <begin position="183"/>
        <end position="289"/>
    </location>
</feature>
<keyword evidence="5" id="KW-1185">Reference proteome</keyword>
<dbReference type="EMBL" id="CP066167">
    <property type="protein sequence ID" value="QQD17212.1"/>
    <property type="molecule type" value="Genomic_DNA"/>
</dbReference>
<dbReference type="Pfam" id="PF02769">
    <property type="entry name" value="AIRS_C"/>
    <property type="match status" value="1"/>
</dbReference>
<dbReference type="AlphaFoldDB" id="A0A7T4UP42"/>
<dbReference type="SUPFAM" id="SSF56042">
    <property type="entry name" value="PurM C-terminal domain-like"/>
    <property type="match status" value="1"/>
</dbReference>
<dbReference type="Proteomes" id="UP000596063">
    <property type="component" value="Chromosome"/>
</dbReference>